<dbReference type="InterPro" id="IPR009983">
    <property type="entry name" value="UPF0358"/>
</dbReference>
<dbReference type="InterPro" id="IPR036270">
    <property type="entry name" value="UPF0358_sf"/>
</dbReference>
<proteinExistence type="predicted"/>
<dbReference type="Proteomes" id="UP000035618">
    <property type="component" value="Unassembled WGS sequence"/>
</dbReference>
<accession>A0A0G8G8P3</accession>
<sequence length="96" mass="11055">MSETVSKQKALENLQKDADNIRYLLKKQRSFLCLTECPAFEEVADTRIYGFTCEVHFAVSCGFLTLADGKKMIRELEDDLDDIRDEAFRGQEGRNE</sequence>
<dbReference type="RefSeq" id="WP_046920867.1">
    <property type="nucleotide sequence ID" value="NZ_CP117687.1"/>
</dbReference>
<dbReference type="SUPFAM" id="SSF140404">
    <property type="entry name" value="EF2458-like"/>
    <property type="match status" value="1"/>
</dbReference>
<comment type="caution">
    <text evidence="1">The sequence shown here is derived from an EMBL/GenBank/DDBJ whole genome shotgun (WGS) entry which is preliminary data.</text>
</comment>
<evidence type="ECO:0000313" key="2">
    <source>
        <dbReference type="Proteomes" id="UP000035618"/>
    </source>
</evidence>
<dbReference type="EMBL" id="JHAJ01000028">
    <property type="protein sequence ID" value="KLA46884.1"/>
    <property type="molecule type" value="Genomic_DNA"/>
</dbReference>
<dbReference type="Gene3D" id="1.10.287.750">
    <property type="entry name" value="SO2669-like"/>
    <property type="match status" value="1"/>
</dbReference>
<gene>
    <name evidence="1" type="ORF">LRB_530</name>
</gene>
<protein>
    <submittedName>
        <fullName evidence="1">Uncharacterized protein</fullName>
    </submittedName>
</protein>
<dbReference type="Pfam" id="PF07408">
    <property type="entry name" value="DUF1507"/>
    <property type="match status" value="1"/>
</dbReference>
<reference evidence="1 2" key="1">
    <citation type="journal article" date="2015" name="BMC Microbiol.">
        <title>Lactobacillus ruminis strains cluster according to their mammalian gut source.</title>
        <authorList>
            <person name="O' Donnell M.M."/>
            <person name="Harris H.M."/>
            <person name="Lynch D.B."/>
            <person name="Ross R.P."/>
            <person name="O'Toole P.W."/>
        </authorList>
    </citation>
    <scope>NUCLEOTIDE SEQUENCE [LARGE SCALE GENOMIC DNA]</scope>
    <source>
        <strain evidence="1 2">ATCC 27780</strain>
    </source>
</reference>
<evidence type="ECO:0000313" key="1">
    <source>
        <dbReference type="EMBL" id="KLA46884.1"/>
    </source>
</evidence>
<name>A0A0G8G8P3_9LACO</name>
<dbReference type="AlphaFoldDB" id="A0A0G8G8P3"/>
<organism evidence="1 2">
    <name type="scientific">Ligilactobacillus ruminis</name>
    <dbReference type="NCBI Taxonomy" id="1623"/>
    <lineage>
        <taxon>Bacteria</taxon>
        <taxon>Bacillati</taxon>
        <taxon>Bacillota</taxon>
        <taxon>Bacilli</taxon>
        <taxon>Lactobacillales</taxon>
        <taxon>Lactobacillaceae</taxon>
        <taxon>Ligilactobacillus</taxon>
    </lineage>
</organism>